<reference evidence="1 2" key="1">
    <citation type="submission" date="2020-05" db="EMBL/GenBank/DDBJ databases">
        <title>Nakamurella sp. DB0629 isolated from air conditioner.</title>
        <authorList>
            <person name="Kim D.H."/>
            <person name="Kim D.-U."/>
        </authorList>
    </citation>
    <scope>NUCLEOTIDE SEQUENCE [LARGE SCALE GENOMIC DNA]</scope>
    <source>
        <strain evidence="1 2">DB0629</strain>
    </source>
</reference>
<evidence type="ECO:0000313" key="2">
    <source>
        <dbReference type="Proteomes" id="UP000562984"/>
    </source>
</evidence>
<proteinExistence type="predicted"/>
<protein>
    <submittedName>
        <fullName evidence="1">Uncharacterized protein</fullName>
    </submittedName>
</protein>
<keyword evidence="2" id="KW-1185">Reference proteome</keyword>
<gene>
    <name evidence="1" type="ORF">HKD39_11340</name>
</gene>
<sequence>MTWQPPSPRAMPATTLREHWRARTERASWAYPSDWHCEAVDALCEAVSDQADIWEPGVRLGQDRASAAVGLAETLADVDILTELIADEHAEPLRRAVSLGWSERATAPAAAIVDPLTGLACHAYLQERLGEVYRAADAGGEPANDSFALVVFRISVPTAGLARRLPMVLVADAVRAIFDAGETLALLGDSTVVVLARRTLPLARRIRIAHRQAQQRIERDEQVPGAAVHSWTESLPATVELARALLTDLSR</sequence>
<name>A0A849A8G8_9ACTN</name>
<accession>A0A849A8G8</accession>
<dbReference type="EMBL" id="JABEND010000005">
    <property type="protein sequence ID" value="NNG36297.1"/>
    <property type="molecule type" value="Genomic_DNA"/>
</dbReference>
<dbReference type="Proteomes" id="UP000562984">
    <property type="component" value="Unassembled WGS sequence"/>
</dbReference>
<dbReference type="RefSeq" id="WP_171199955.1">
    <property type="nucleotide sequence ID" value="NZ_JABEND010000005.1"/>
</dbReference>
<organism evidence="1 2">
    <name type="scientific">Nakamurella aerolata</name>
    <dbReference type="NCBI Taxonomy" id="1656892"/>
    <lineage>
        <taxon>Bacteria</taxon>
        <taxon>Bacillati</taxon>
        <taxon>Actinomycetota</taxon>
        <taxon>Actinomycetes</taxon>
        <taxon>Nakamurellales</taxon>
        <taxon>Nakamurellaceae</taxon>
        <taxon>Nakamurella</taxon>
    </lineage>
</organism>
<dbReference type="AlphaFoldDB" id="A0A849A8G8"/>
<comment type="caution">
    <text evidence="1">The sequence shown here is derived from an EMBL/GenBank/DDBJ whole genome shotgun (WGS) entry which is preliminary data.</text>
</comment>
<evidence type="ECO:0000313" key="1">
    <source>
        <dbReference type="EMBL" id="NNG36297.1"/>
    </source>
</evidence>